<dbReference type="PROSITE" id="PS50850">
    <property type="entry name" value="MFS"/>
    <property type="match status" value="1"/>
</dbReference>
<dbReference type="Gene3D" id="1.20.1250.20">
    <property type="entry name" value="MFS general substrate transporter like domains"/>
    <property type="match status" value="1"/>
</dbReference>
<dbReference type="InterPro" id="IPR020846">
    <property type="entry name" value="MFS_dom"/>
</dbReference>
<evidence type="ECO:0000256" key="4">
    <source>
        <dbReference type="ARBA" id="ARBA00023136"/>
    </source>
</evidence>
<evidence type="ECO:0000259" key="6">
    <source>
        <dbReference type="PROSITE" id="PS50850"/>
    </source>
</evidence>
<keyword evidence="4 5" id="KW-0472">Membrane</keyword>
<dbReference type="RefSeq" id="WP_348948593.1">
    <property type="nucleotide sequence ID" value="NZ_JBDZYD010000002.1"/>
</dbReference>
<feature type="transmembrane region" description="Helical" evidence="5">
    <location>
        <begin position="313"/>
        <end position="334"/>
    </location>
</feature>
<keyword evidence="2 5" id="KW-0812">Transmembrane</keyword>
<evidence type="ECO:0000256" key="2">
    <source>
        <dbReference type="ARBA" id="ARBA00022692"/>
    </source>
</evidence>
<dbReference type="PANTHER" id="PTHR23546">
    <property type="entry name" value="TRANSPORT PROTEIN"/>
    <property type="match status" value="1"/>
</dbReference>
<feature type="transmembrane region" description="Helical" evidence="5">
    <location>
        <begin position="375"/>
        <end position="395"/>
    </location>
</feature>
<feature type="transmembrane region" description="Helical" evidence="5">
    <location>
        <begin position="257"/>
        <end position="277"/>
    </location>
</feature>
<feature type="transmembrane region" description="Helical" evidence="5">
    <location>
        <begin position="76"/>
        <end position="97"/>
    </location>
</feature>
<accession>A0ABV0L9D4</accession>
<evidence type="ECO:0000256" key="5">
    <source>
        <dbReference type="SAM" id="Phobius"/>
    </source>
</evidence>
<name>A0ABV0L9D4_9PSEU</name>
<dbReference type="Pfam" id="PF07690">
    <property type="entry name" value="MFS_1"/>
    <property type="match status" value="1"/>
</dbReference>
<reference evidence="7 8" key="1">
    <citation type="submission" date="2024-05" db="EMBL/GenBank/DDBJ databases">
        <authorList>
            <person name="Zhao H."/>
            <person name="Xu Y."/>
            <person name="Lin S."/>
            <person name="Spain J.C."/>
            <person name="Zhou N.-Y."/>
        </authorList>
    </citation>
    <scope>NUCLEOTIDE SEQUENCE [LARGE SCALE GENOMIC DNA]</scope>
    <source>
        <strain evidence="7 8">NEAU-NG30</strain>
    </source>
</reference>
<evidence type="ECO:0000313" key="8">
    <source>
        <dbReference type="Proteomes" id="UP001440984"/>
    </source>
</evidence>
<feature type="transmembrane region" description="Helical" evidence="5">
    <location>
        <begin position="103"/>
        <end position="127"/>
    </location>
</feature>
<organism evidence="7 8">
    <name type="scientific">Amycolatopsis melonis</name>
    <dbReference type="NCBI Taxonomy" id="3156488"/>
    <lineage>
        <taxon>Bacteria</taxon>
        <taxon>Bacillati</taxon>
        <taxon>Actinomycetota</taxon>
        <taxon>Actinomycetes</taxon>
        <taxon>Pseudonocardiales</taxon>
        <taxon>Pseudonocardiaceae</taxon>
        <taxon>Amycolatopsis</taxon>
    </lineage>
</organism>
<keyword evidence="3 5" id="KW-1133">Transmembrane helix</keyword>
<proteinExistence type="predicted"/>
<comment type="subcellular location">
    <subcellularLocation>
        <location evidence="1">Cell membrane</location>
        <topology evidence="1">Multi-pass membrane protein</topology>
    </subcellularLocation>
</comment>
<feature type="transmembrane region" description="Helical" evidence="5">
    <location>
        <begin position="148"/>
        <end position="170"/>
    </location>
</feature>
<protein>
    <submittedName>
        <fullName evidence="7">MFS transporter</fullName>
    </submittedName>
</protein>
<feature type="transmembrane region" description="Helical" evidence="5">
    <location>
        <begin position="176"/>
        <end position="199"/>
    </location>
</feature>
<sequence length="406" mass="41449">MFEKSMRRRPLLVACLAVFGLMAGQQMLNPILPPLARQFGFSELALGSVWAVGGAGVVLASPFWGRRAARRGHRPVLLLSLTGALLALLAFAVVAQAGLHGALAVPVLFTAVLLTRGVVFGFAWAATPVTVQSYIADMTSGPAERVRGMSMFGAAQGLALAVGPALGGVLSLTGNLLVPVYAAPVVVAVIAVVILFALPKPPKRATPPAVAKVSPFDKRLWPFLTIGFGLYLALAIVLMTIGFLVQDRLGLTAAGTGRVTSLVTLAGAAMIIVVQVVAVPRLGWAPRRLVRTGAIVMTGGMLVVAFASTGLWLGAGVAVLGAGMGFATPGFMSAPTLLATREEQGAVAGLMGSSSALAFMGGPLLGTALYEIAPAVPYVVGAVLLAGLTAFAFAVTREPAKVPAAP</sequence>
<gene>
    <name evidence="7" type="ORF">ABJI51_07540</name>
</gene>
<dbReference type="InterPro" id="IPR011701">
    <property type="entry name" value="MFS"/>
</dbReference>
<feature type="transmembrane region" description="Helical" evidence="5">
    <location>
        <begin position="44"/>
        <end position="64"/>
    </location>
</feature>
<dbReference type="InterPro" id="IPR036259">
    <property type="entry name" value="MFS_trans_sf"/>
</dbReference>
<feature type="transmembrane region" description="Helical" evidence="5">
    <location>
        <begin position="289"/>
        <end position="307"/>
    </location>
</feature>
<keyword evidence="8" id="KW-1185">Reference proteome</keyword>
<feature type="domain" description="Major facilitator superfamily (MFS) profile" evidence="6">
    <location>
        <begin position="10"/>
        <end position="399"/>
    </location>
</feature>
<dbReference type="EMBL" id="JBDZYD010000002">
    <property type="protein sequence ID" value="MEQ0558919.1"/>
    <property type="molecule type" value="Genomic_DNA"/>
</dbReference>
<dbReference type="SUPFAM" id="SSF103473">
    <property type="entry name" value="MFS general substrate transporter"/>
    <property type="match status" value="1"/>
</dbReference>
<comment type="caution">
    <text evidence="7">The sequence shown here is derived from an EMBL/GenBank/DDBJ whole genome shotgun (WGS) entry which is preliminary data.</text>
</comment>
<dbReference type="Proteomes" id="UP001440984">
    <property type="component" value="Unassembled WGS sequence"/>
</dbReference>
<evidence type="ECO:0000256" key="1">
    <source>
        <dbReference type="ARBA" id="ARBA00004651"/>
    </source>
</evidence>
<feature type="transmembrane region" description="Helical" evidence="5">
    <location>
        <begin position="220"/>
        <end position="245"/>
    </location>
</feature>
<dbReference type="PANTHER" id="PTHR23546:SF1">
    <property type="entry name" value="MEMBRANE PROTEIN"/>
    <property type="match status" value="1"/>
</dbReference>
<feature type="transmembrane region" description="Helical" evidence="5">
    <location>
        <begin position="346"/>
        <end position="369"/>
    </location>
</feature>
<evidence type="ECO:0000256" key="3">
    <source>
        <dbReference type="ARBA" id="ARBA00022989"/>
    </source>
</evidence>
<evidence type="ECO:0000313" key="7">
    <source>
        <dbReference type="EMBL" id="MEQ0558919.1"/>
    </source>
</evidence>